<dbReference type="EMBL" id="JAUYVH010000003">
    <property type="protein sequence ID" value="MDQ9170496.1"/>
    <property type="molecule type" value="Genomic_DNA"/>
</dbReference>
<evidence type="ECO:0000256" key="6">
    <source>
        <dbReference type="ARBA" id="ARBA00022519"/>
    </source>
</evidence>
<evidence type="ECO:0000259" key="10">
    <source>
        <dbReference type="SMART" id="SM00062"/>
    </source>
</evidence>
<feature type="signal peptide" evidence="9">
    <location>
        <begin position="1"/>
        <end position="22"/>
    </location>
</feature>
<dbReference type="CDD" id="cd13553">
    <property type="entry name" value="PBP2_NrtA_CpmA_like"/>
    <property type="match status" value="1"/>
</dbReference>
<dbReference type="Gene3D" id="3.40.190.10">
    <property type="entry name" value="Periplasmic binding protein-like II"/>
    <property type="match status" value="2"/>
</dbReference>
<keyword evidence="4" id="KW-0813">Transport</keyword>
<comment type="subcellular location">
    <subcellularLocation>
        <location evidence="1">Endomembrane system</location>
    </subcellularLocation>
    <subcellularLocation>
        <location evidence="2">Periplasm</location>
    </subcellularLocation>
</comment>
<dbReference type="PANTHER" id="PTHR30024:SF47">
    <property type="entry name" value="TAURINE-BINDING PERIPLASMIC PROTEIN"/>
    <property type="match status" value="1"/>
</dbReference>
<comment type="similarity">
    <text evidence="3">Belongs to the bacterial solute-binding protein SsuA/TauA family.</text>
</comment>
<evidence type="ECO:0000256" key="4">
    <source>
        <dbReference type="ARBA" id="ARBA00022448"/>
    </source>
</evidence>
<evidence type="ECO:0000256" key="1">
    <source>
        <dbReference type="ARBA" id="ARBA00004308"/>
    </source>
</evidence>
<evidence type="ECO:0000256" key="2">
    <source>
        <dbReference type="ARBA" id="ARBA00004418"/>
    </source>
</evidence>
<dbReference type="Pfam" id="PF09084">
    <property type="entry name" value="NMT1"/>
    <property type="match status" value="1"/>
</dbReference>
<name>A0ABU1BR62_9BURK</name>
<protein>
    <submittedName>
        <fullName evidence="11">ABC transporter substrate-binding protein</fullName>
    </submittedName>
</protein>
<evidence type="ECO:0000313" key="11">
    <source>
        <dbReference type="EMBL" id="MDQ9170496.1"/>
    </source>
</evidence>
<evidence type="ECO:0000256" key="9">
    <source>
        <dbReference type="SAM" id="SignalP"/>
    </source>
</evidence>
<proteinExistence type="inferred from homology"/>
<evidence type="ECO:0000256" key="5">
    <source>
        <dbReference type="ARBA" id="ARBA00022475"/>
    </source>
</evidence>
<keyword evidence="12" id="KW-1185">Reference proteome</keyword>
<dbReference type="SUPFAM" id="SSF53850">
    <property type="entry name" value="Periplasmic binding protein-like II"/>
    <property type="match status" value="1"/>
</dbReference>
<evidence type="ECO:0000256" key="3">
    <source>
        <dbReference type="ARBA" id="ARBA00010742"/>
    </source>
</evidence>
<evidence type="ECO:0000313" key="12">
    <source>
        <dbReference type="Proteomes" id="UP001225596"/>
    </source>
</evidence>
<evidence type="ECO:0000256" key="7">
    <source>
        <dbReference type="ARBA" id="ARBA00022729"/>
    </source>
</evidence>
<keyword evidence="6" id="KW-0997">Cell inner membrane</keyword>
<organism evidence="11 12">
    <name type="scientific">Keguizhuia sedimenti</name>
    <dbReference type="NCBI Taxonomy" id="3064264"/>
    <lineage>
        <taxon>Bacteria</taxon>
        <taxon>Pseudomonadati</taxon>
        <taxon>Pseudomonadota</taxon>
        <taxon>Betaproteobacteria</taxon>
        <taxon>Burkholderiales</taxon>
        <taxon>Oxalobacteraceae</taxon>
        <taxon>Keguizhuia</taxon>
    </lineage>
</organism>
<dbReference type="InterPro" id="IPR001638">
    <property type="entry name" value="Solute-binding_3/MltF_N"/>
</dbReference>
<dbReference type="PANTHER" id="PTHR30024">
    <property type="entry name" value="ALIPHATIC SULFONATES-BINDING PROTEIN-RELATED"/>
    <property type="match status" value="1"/>
</dbReference>
<keyword evidence="8" id="KW-0472">Membrane</keyword>
<reference evidence="11 12" key="1">
    <citation type="submission" date="2023-08" db="EMBL/GenBank/DDBJ databases">
        <title>Oxalobacteraceae gen .nov., isolated from river sludge outside the plant.</title>
        <authorList>
            <person name="Zhao S.Y."/>
        </authorList>
    </citation>
    <scope>NUCLEOTIDE SEQUENCE [LARGE SCALE GENOMIC DNA]</scope>
    <source>
        <strain evidence="11 12">R-40</strain>
    </source>
</reference>
<feature type="domain" description="Solute-binding protein family 3/N-terminal" evidence="10">
    <location>
        <begin position="25"/>
        <end position="245"/>
    </location>
</feature>
<dbReference type="SMART" id="SM00062">
    <property type="entry name" value="PBPb"/>
    <property type="match status" value="1"/>
</dbReference>
<evidence type="ECO:0000256" key="8">
    <source>
        <dbReference type="ARBA" id="ARBA00023136"/>
    </source>
</evidence>
<feature type="chain" id="PRO_5045095445" evidence="9">
    <location>
        <begin position="23"/>
        <end position="331"/>
    </location>
</feature>
<dbReference type="RefSeq" id="WP_338436416.1">
    <property type="nucleotide sequence ID" value="NZ_JAUYVH010000003.1"/>
</dbReference>
<keyword evidence="5" id="KW-1003">Cell membrane</keyword>
<dbReference type="InterPro" id="IPR015168">
    <property type="entry name" value="SsuA/THI5"/>
</dbReference>
<gene>
    <name evidence="11" type="ORF">Q8A64_08740</name>
</gene>
<sequence length="331" mass="35542">MKLAKILLPALAALAMAGSAMAAEKFKVGYLRVMDDAQAIAAYEGGFYKKHGLDVELMEFKSGTDLIKALVSGQVDSGVLGFTNAVAWASKGADLKVVGGAQLGYHALVVREDVGISKVADLKGKILASQAEGSTADTVLKGVVLKQAGLKPDDVQVMGVSPQVAVQSLAAKRVDAAFLFEPQATIAQLIAPTKQVYEIGEVWPFPCMVVITSGETLKKRKDAVWKSLDAQREAIDLLQKKPAEASKLIASYFIAEPTLKTLKKGELPREAVIADAIKSQTFNAALTQKELSRMQEIAGIMQEQGALKTLDGKPYDVNKVIDLSWQKERKL</sequence>
<comment type="caution">
    <text evidence="11">The sequence shown here is derived from an EMBL/GenBank/DDBJ whole genome shotgun (WGS) entry which is preliminary data.</text>
</comment>
<keyword evidence="7 9" id="KW-0732">Signal</keyword>
<dbReference type="InterPro" id="IPR044527">
    <property type="entry name" value="NrtA/CpmA_ABC-bd_dom"/>
</dbReference>
<accession>A0ABU1BR62</accession>
<dbReference type="Proteomes" id="UP001225596">
    <property type="component" value="Unassembled WGS sequence"/>
</dbReference>